<evidence type="ECO:0000256" key="8">
    <source>
        <dbReference type="ARBA" id="ARBA00022723"/>
    </source>
</evidence>
<dbReference type="Gene3D" id="3.30.40.10">
    <property type="entry name" value="Zinc/RING finger domain, C3HC4 (zinc finger)"/>
    <property type="match status" value="1"/>
</dbReference>
<evidence type="ECO:0000256" key="4">
    <source>
        <dbReference type="ARBA" id="ARBA00004906"/>
    </source>
</evidence>
<keyword evidence="7" id="KW-0808">Transferase</keyword>
<dbReference type="GO" id="GO:0016567">
    <property type="term" value="P:protein ubiquitination"/>
    <property type="evidence" value="ECO:0007669"/>
    <property type="project" value="InterPro"/>
</dbReference>
<comment type="caution">
    <text evidence="15">The sequence shown here is derived from an EMBL/GenBank/DDBJ whole genome shotgun (WGS) entry which is preliminary data.</text>
</comment>
<evidence type="ECO:0000256" key="13">
    <source>
        <dbReference type="SAM" id="MobiDB-lite"/>
    </source>
</evidence>
<dbReference type="EMBL" id="JACGCM010001204">
    <property type="protein sequence ID" value="KAF6159100.1"/>
    <property type="molecule type" value="Genomic_DNA"/>
</dbReference>
<evidence type="ECO:0000256" key="10">
    <source>
        <dbReference type="ARBA" id="ARBA00022771"/>
    </source>
</evidence>
<keyword evidence="10" id="KW-0863">Zinc-finger</keyword>
<dbReference type="FunFam" id="3.30.40.10:FF:000019">
    <property type="entry name" value="RBR-type E3 ubiquitin transferase"/>
    <property type="match status" value="1"/>
</dbReference>
<dbReference type="GO" id="GO:0008270">
    <property type="term" value="F:zinc ion binding"/>
    <property type="evidence" value="ECO:0007669"/>
    <property type="project" value="UniProtKB-KW"/>
</dbReference>
<organism evidence="15 16">
    <name type="scientific">Kingdonia uniflora</name>
    <dbReference type="NCBI Taxonomy" id="39325"/>
    <lineage>
        <taxon>Eukaryota</taxon>
        <taxon>Viridiplantae</taxon>
        <taxon>Streptophyta</taxon>
        <taxon>Embryophyta</taxon>
        <taxon>Tracheophyta</taxon>
        <taxon>Spermatophyta</taxon>
        <taxon>Magnoliopsida</taxon>
        <taxon>Ranunculales</taxon>
        <taxon>Circaeasteraceae</taxon>
        <taxon>Kingdonia</taxon>
    </lineage>
</organism>
<dbReference type="Proteomes" id="UP000541444">
    <property type="component" value="Unassembled WGS sequence"/>
</dbReference>
<dbReference type="Pfam" id="PF22191">
    <property type="entry name" value="IBR_1"/>
    <property type="match status" value="1"/>
</dbReference>
<evidence type="ECO:0000259" key="14">
    <source>
        <dbReference type="PROSITE" id="PS51873"/>
    </source>
</evidence>
<dbReference type="InterPro" id="IPR013083">
    <property type="entry name" value="Znf_RING/FYVE/PHD"/>
</dbReference>
<proteinExistence type="inferred from homology"/>
<evidence type="ECO:0000256" key="5">
    <source>
        <dbReference type="ARBA" id="ARBA00005884"/>
    </source>
</evidence>
<dbReference type="CDD" id="cd20346">
    <property type="entry name" value="BRcat_RBR_ANKIB1"/>
    <property type="match status" value="1"/>
</dbReference>
<dbReference type="InterPro" id="IPR044066">
    <property type="entry name" value="TRIAD_supradom"/>
</dbReference>
<dbReference type="SUPFAM" id="SSF57850">
    <property type="entry name" value="RING/U-box"/>
    <property type="match status" value="3"/>
</dbReference>
<evidence type="ECO:0000256" key="6">
    <source>
        <dbReference type="ARBA" id="ARBA00012251"/>
    </source>
</evidence>
<dbReference type="GO" id="GO:0061630">
    <property type="term" value="F:ubiquitin protein ligase activity"/>
    <property type="evidence" value="ECO:0007669"/>
    <property type="project" value="UniProtKB-EC"/>
</dbReference>
<comment type="pathway">
    <text evidence="4">Protein modification; protein ubiquitination.</text>
</comment>
<gene>
    <name evidence="15" type="ORF">GIB67_032717</name>
</gene>
<evidence type="ECO:0000313" key="15">
    <source>
        <dbReference type="EMBL" id="KAF6159100.1"/>
    </source>
</evidence>
<dbReference type="InterPro" id="IPR048962">
    <property type="entry name" value="ARIH1-like_UBL"/>
</dbReference>
<comment type="catalytic activity">
    <reaction evidence="1">
        <text>[E2 ubiquitin-conjugating enzyme]-S-ubiquitinyl-L-cysteine + [acceptor protein]-L-lysine = [E2 ubiquitin-conjugating enzyme]-L-cysteine + [acceptor protein]-N(6)-ubiquitinyl-L-lysine.</text>
        <dbReference type="EC" id="2.3.2.31"/>
    </reaction>
</comment>
<comment type="similarity">
    <text evidence="5">Belongs to the RBR family. Ariadne subfamily.</text>
</comment>
<feature type="domain" description="RING-type" evidence="14">
    <location>
        <begin position="127"/>
        <end position="341"/>
    </location>
</feature>
<evidence type="ECO:0000256" key="1">
    <source>
        <dbReference type="ARBA" id="ARBA00001798"/>
    </source>
</evidence>
<evidence type="ECO:0000256" key="7">
    <source>
        <dbReference type="ARBA" id="ARBA00022679"/>
    </source>
</evidence>
<evidence type="ECO:0000256" key="12">
    <source>
        <dbReference type="ARBA" id="ARBA00022833"/>
    </source>
</evidence>
<dbReference type="InterPro" id="IPR002867">
    <property type="entry name" value="IBR_dom"/>
</dbReference>
<dbReference type="OrthoDB" id="10009520at2759"/>
<dbReference type="PROSITE" id="PS51873">
    <property type="entry name" value="TRIAD"/>
    <property type="match status" value="1"/>
</dbReference>
<keyword evidence="8" id="KW-0479">Metal-binding</keyword>
<dbReference type="Gene3D" id="1.20.120.1750">
    <property type="match status" value="1"/>
</dbReference>
<dbReference type="PANTHER" id="PTHR11685">
    <property type="entry name" value="RBR FAMILY RING FINGER AND IBR DOMAIN-CONTAINING"/>
    <property type="match status" value="1"/>
</dbReference>
<evidence type="ECO:0000256" key="11">
    <source>
        <dbReference type="ARBA" id="ARBA00022786"/>
    </source>
</evidence>
<feature type="region of interest" description="Disordered" evidence="13">
    <location>
        <begin position="1"/>
        <end position="29"/>
    </location>
</feature>
<accession>A0A7J7MWF4</accession>
<sequence>MDSEDDIHDATDLDSLDGGDFDDERNSGDDYDFEEELVEISSKIPQQQQHYTVLSEADIRQLQEDDTTEVSNVLSISKVFASILLRNCNWSVSKLHDDWFADQDRVRKSVGLLGLDRPVVDQFQNAREVVCGICFESYPLNQIKTAACGYHPFCNSCWPGYISTSITDGPGCLTLRCPDPSCDAAVDQDMINVLVSDEDKDRYSQYLLRSYVENNRTIKWCPAPGCEYAVNFVMGAGSYDVACNCTYSFCWNCTEETHRPVECETVQKWIQKNSAESENTNWILANSKPCPKCKRPIEKNSGCMHMTCSDPCRFQFCWLCLGSWKEHCSRPGQYYACNRYETAKQQGVYDEYERRRKMAKNLLERYSHYYERWAANEKSRQKAVNDLQQMKAENIEKLTVKFSMPESQLKFITEAWLQIIECRLVLKWTYAYGYYLPEHEQIKRVYFEFSQGEAEAGLERLHLCAEKELLEYLTSEQPTFAFHDFKRRLTGLTRVTRTFFENLVKALENGLADVDVYSVGCSRSASSSYGGGGKKKGGRTVYERFAEDYDYASDSEF</sequence>
<dbReference type="CDD" id="cd22583">
    <property type="entry name" value="Rcat_RBR_ARI7-like"/>
    <property type="match status" value="1"/>
</dbReference>
<keyword evidence="16" id="KW-1185">Reference proteome</keyword>
<dbReference type="InterPro" id="IPR031127">
    <property type="entry name" value="E3_UB_ligase_RBR"/>
</dbReference>
<dbReference type="Pfam" id="PF21235">
    <property type="entry name" value="UBA_ARI1"/>
    <property type="match status" value="1"/>
</dbReference>
<evidence type="ECO:0000313" key="16">
    <source>
        <dbReference type="Proteomes" id="UP000541444"/>
    </source>
</evidence>
<reference evidence="15 16" key="1">
    <citation type="journal article" date="2020" name="IScience">
        <title>Genome Sequencing of the Endangered Kingdonia uniflora (Circaeasteraceae, Ranunculales) Reveals Potential Mechanisms of Evolutionary Specialization.</title>
        <authorList>
            <person name="Sun Y."/>
            <person name="Deng T."/>
            <person name="Zhang A."/>
            <person name="Moore M.J."/>
            <person name="Landis J.B."/>
            <person name="Lin N."/>
            <person name="Zhang H."/>
            <person name="Zhang X."/>
            <person name="Huang J."/>
            <person name="Zhang X."/>
            <person name="Sun H."/>
            <person name="Wang H."/>
        </authorList>
    </citation>
    <scope>NUCLEOTIDE SEQUENCE [LARGE SCALE GENOMIC DNA]</scope>
    <source>
        <strain evidence="15">TB1705</strain>
        <tissue evidence="15">Leaf</tissue>
    </source>
</reference>
<keyword evidence="12" id="KW-0862">Zinc</keyword>
<comment type="function">
    <text evidence="3">Might act as an E3 ubiquitin-protein ligase, or as part of E3 complex, which accepts ubiquitin from specific E2 ubiquitin-conjugating enzymes and then transfers it to substrates.</text>
</comment>
<dbReference type="SMART" id="SM00647">
    <property type="entry name" value="IBR"/>
    <property type="match status" value="2"/>
</dbReference>
<name>A0A7J7MWF4_9MAGN</name>
<dbReference type="AlphaFoldDB" id="A0A7J7MWF4"/>
<evidence type="ECO:0000256" key="9">
    <source>
        <dbReference type="ARBA" id="ARBA00022737"/>
    </source>
</evidence>
<dbReference type="FunFam" id="1.20.120.1750:FF:000005">
    <property type="entry name" value="RBR-type E3 ubiquitin transferase"/>
    <property type="match status" value="1"/>
</dbReference>
<evidence type="ECO:0000256" key="3">
    <source>
        <dbReference type="ARBA" id="ARBA00003976"/>
    </source>
</evidence>
<protein>
    <recommendedName>
        <fullName evidence="6">RBR-type E3 ubiquitin transferase</fullName>
        <ecNumber evidence="6">2.3.2.31</ecNumber>
    </recommendedName>
</protein>
<evidence type="ECO:0000256" key="2">
    <source>
        <dbReference type="ARBA" id="ARBA00001947"/>
    </source>
</evidence>
<dbReference type="Pfam" id="PF01485">
    <property type="entry name" value="IBR"/>
    <property type="match status" value="1"/>
</dbReference>
<comment type="cofactor">
    <cofactor evidence="2">
        <name>Zn(2+)</name>
        <dbReference type="ChEBI" id="CHEBI:29105"/>
    </cofactor>
</comment>
<dbReference type="EC" id="2.3.2.31" evidence="6"/>
<keyword evidence="11" id="KW-0833">Ubl conjugation pathway</keyword>
<keyword evidence="9" id="KW-0677">Repeat</keyword>